<dbReference type="EnsemblPlants" id="Pp3c11_22890V3.3">
    <property type="protein sequence ID" value="Pp3c11_22890V3.3"/>
    <property type="gene ID" value="Pp3c11_22890"/>
</dbReference>
<keyword evidence="3" id="KW-1185">Reference proteome</keyword>
<sequence>MPQETGADEVEKTSAGYSCYTVKELAASKYVHTDPLATPIEECFDWAHELHDLVAFQGSSEFYLVVFRSVRKSTADSVMLYEADAAAQEEARLSGGLLKYWYGIMNERRECLAMCIWTSREDAKKAIYKPAHRVAMKLASSMYDMYRLERYSLQIDENMVPTFTLLGRCMSS</sequence>
<evidence type="ECO:0008006" key="4">
    <source>
        <dbReference type="Google" id="ProtNLM"/>
    </source>
</evidence>
<name>A0A2K1JVU7_PHYPA</name>
<accession>A0A2K1JVU7</accession>
<dbReference type="GeneID" id="112288392"/>
<dbReference type="RefSeq" id="XP_024388284.1">
    <property type="nucleotide sequence ID" value="XM_024532516.2"/>
</dbReference>
<protein>
    <recommendedName>
        <fullName evidence="4">ABM domain-containing protein</fullName>
    </recommendedName>
</protein>
<dbReference type="EMBL" id="ABEU02000011">
    <property type="protein sequence ID" value="PNR45647.1"/>
    <property type="molecule type" value="Genomic_DNA"/>
</dbReference>
<reference evidence="1 3" key="1">
    <citation type="journal article" date="2008" name="Science">
        <title>The Physcomitrella genome reveals evolutionary insights into the conquest of land by plants.</title>
        <authorList>
            <person name="Rensing S."/>
            <person name="Lang D."/>
            <person name="Zimmer A."/>
            <person name="Terry A."/>
            <person name="Salamov A."/>
            <person name="Shapiro H."/>
            <person name="Nishiyama T."/>
            <person name="Perroud P.-F."/>
            <person name="Lindquist E."/>
            <person name="Kamisugi Y."/>
            <person name="Tanahashi T."/>
            <person name="Sakakibara K."/>
            <person name="Fujita T."/>
            <person name="Oishi K."/>
            <person name="Shin-I T."/>
            <person name="Kuroki Y."/>
            <person name="Toyoda A."/>
            <person name="Suzuki Y."/>
            <person name="Hashimoto A."/>
            <person name="Yamaguchi K."/>
            <person name="Sugano A."/>
            <person name="Kohara Y."/>
            <person name="Fujiyama A."/>
            <person name="Anterola A."/>
            <person name="Aoki S."/>
            <person name="Ashton N."/>
            <person name="Barbazuk W.B."/>
            <person name="Barker E."/>
            <person name="Bennetzen J."/>
            <person name="Bezanilla M."/>
            <person name="Blankenship R."/>
            <person name="Cho S.H."/>
            <person name="Dutcher S."/>
            <person name="Estelle M."/>
            <person name="Fawcett J.A."/>
            <person name="Gundlach H."/>
            <person name="Hanada K."/>
            <person name="Heyl A."/>
            <person name="Hicks K.A."/>
            <person name="Hugh J."/>
            <person name="Lohr M."/>
            <person name="Mayer K."/>
            <person name="Melkozernov A."/>
            <person name="Murata T."/>
            <person name="Nelson D."/>
            <person name="Pils B."/>
            <person name="Prigge M."/>
            <person name="Reiss B."/>
            <person name="Renner T."/>
            <person name="Rombauts S."/>
            <person name="Rushton P."/>
            <person name="Sanderfoot A."/>
            <person name="Schween G."/>
            <person name="Shiu S.-H."/>
            <person name="Stueber K."/>
            <person name="Theodoulou F.L."/>
            <person name="Tu H."/>
            <person name="Van de Peer Y."/>
            <person name="Verrier P.J."/>
            <person name="Waters E."/>
            <person name="Wood A."/>
            <person name="Yang L."/>
            <person name="Cove D."/>
            <person name="Cuming A."/>
            <person name="Hasebe M."/>
            <person name="Lucas S."/>
            <person name="Mishler D.B."/>
            <person name="Reski R."/>
            <person name="Grigoriev I."/>
            <person name="Quatrano R.S."/>
            <person name="Boore J.L."/>
        </authorList>
    </citation>
    <scope>NUCLEOTIDE SEQUENCE [LARGE SCALE GENOMIC DNA]</scope>
    <source>
        <strain evidence="2 3">cv. Gransden 2004</strain>
    </source>
</reference>
<dbReference type="EnsemblPlants" id="Pp3c11_22890V3.1">
    <property type="protein sequence ID" value="Pp3c11_22890V3.1"/>
    <property type="gene ID" value="Pp3c11_22890"/>
</dbReference>
<gene>
    <name evidence="2" type="primary">LOC112288392</name>
    <name evidence="1" type="ORF">PHYPA_015418</name>
</gene>
<dbReference type="AlphaFoldDB" id="A0A2K1JVU7"/>
<dbReference type="OMA" id="NERRECF"/>
<dbReference type="Gramene" id="Pp3c11_22890V3.2">
    <property type="protein sequence ID" value="Pp3c11_22890V3.2"/>
    <property type="gene ID" value="Pp3c11_22890"/>
</dbReference>
<evidence type="ECO:0000313" key="2">
    <source>
        <dbReference type="EnsemblPlants" id="Pp3c11_22890V3.1"/>
    </source>
</evidence>
<dbReference type="Proteomes" id="UP000006727">
    <property type="component" value="Chromosome 11"/>
</dbReference>
<dbReference type="EnsemblPlants" id="Pp3c11_22890V3.2">
    <property type="protein sequence ID" value="Pp3c11_22890V3.2"/>
    <property type="gene ID" value="Pp3c11_22890"/>
</dbReference>
<dbReference type="PANTHER" id="PTHR36986:SF1">
    <property type="entry name" value="UPF0643 PROTEIN PB2B2.08"/>
    <property type="match status" value="1"/>
</dbReference>
<dbReference type="Gramene" id="Pp3c11_22890V3.3">
    <property type="protein sequence ID" value="Pp3c11_22890V3.3"/>
    <property type="gene ID" value="Pp3c11_22890"/>
</dbReference>
<dbReference type="OrthoDB" id="1903453at2759"/>
<reference evidence="1 3" key="2">
    <citation type="journal article" date="2018" name="Plant J.">
        <title>The Physcomitrella patens chromosome-scale assembly reveals moss genome structure and evolution.</title>
        <authorList>
            <person name="Lang D."/>
            <person name="Ullrich K.K."/>
            <person name="Murat F."/>
            <person name="Fuchs J."/>
            <person name="Jenkins J."/>
            <person name="Haas F.B."/>
            <person name="Piednoel M."/>
            <person name="Gundlach H."/>
            <person name="Van Bel M."/>
            <person name="Meyberg R."/>
            <person name="Vives C."/>
            <person name="Morata J."/>
            <person name="Symeonidi A."/>
            <person name="Hiss M."/>
            <person name="Muchero W."/>
            <person name="Kamisugi Y."/>
            <person name="Saleh O."/>
            <person name="Blanc G."/>
            <person name="Decker E.L."/>
            <person name="van Gessel N."/>
            <person name="Grimwood J."/>
            <person name="Hayes R.D."/>
            <person name="Graham S.W."/>
            <person name="Gunter L.E."/>
            <person name="McDaniel S.F."/>
            <person name="Hoernstein S.N.W."/>
            <person name="Larsson A."/>
            <person name="Li F.W."/>
            <person name="Perroud P.F."/>
            <person name="Phillips J."/>
            <person name="Ranjan P."/>
            <person name="Rokshar D.S."/>
            <person name="Rothfels C.J."/>
            <person name="Schneider L."/>
            <person name="Shu S."/>
            <person name="Stevenson D.W."/>
            <person name="Thummler F."/>
            <person name="Tillich M."/>
            <person name="Villarreal Aguilar J.C."/>
            <person name="Widiez T."/>
            <person name="Wong G.K."/>
            <person name="Wymore A."/>
            <person name="Zhang Y."/>
            <person name="Zimmer A.D."/>
            <person name="Quatrano R.S."/>
            <person name="Mayer K.F.X."/>
            <person name="Goodstein D."/>
            <person name="Casacuberta J.M."/>
            <person name="Vandepoele K."/>
            <person name="Reski R."/>
            <person name="Cuming A.C."/>
            <person name="Tuskan G.A."/>
            <person name="Maumus F."/>
            <person name="Salse J."/>
            <person name="Schmutz J."/>
            <person name="Rensing S.A."/>
        </authorList>
    </citation>
    <scope>NUCLEOTIDE SEQUENCE [LARGE SCALE GENOMIC DNA]</scope>
    <source>
        <strain evidence="2 3">cv. Gransden 2004</strain>
    </source>
</reference>
<organism evidence="1">
    <name type="scientific">Physcomitrium patens</name>
    <name type="common">Spreading-leaved earth moss</name>
    <name type="synonym">Physcomitrella patens</name>
    <dbReference type="NCBI Taxonomy" id="3218"/>
    <lineage>
        <taxon>Eukaryota</taxon>
        <taxon>Viridiplantae</taxon>
        <taxon>Streptophyta</taxon>
        <taxon>Embryophyta</taxon>
        <taxon>Bryophyta</taxon>
        <taxon>Bryophytina</taxon>
        <taxon>Bryopsida</taxon>
        <taxon>Funariidae</taxon>
        <taxon>Funariales</taxon>
        <taxon>Funariaceae</taxon>
        <taxon>Physcomitrium</taxon>
    </lineage>
</organism>
<evidence type="ECO:0000313" key="3">
    <source>
        <dbReference type="Proteomes" id="UP000006727"/>
    </source>
</evidence>
<proteinExistence type="predicted"/>
<dbReference type="Gramene" id="Pp3c11_22890V3.1">
    <property type="protein sequence ID" value="Pp3c11_22890V3.1"/>
    <property type="gene ID" value="Pp3c11_22890"/>
</dbReference>
<dbReference type="PANTHER" id="PTHR36986">
    <property type="entry name" value="UPF0643 PROTEIN PB2B2.08"/>
    <property type="match status" value="1"/>
</dbReference>
<reference evidence="2" key="3">
    <citation type="submission" date="2020-12" db="UniProtKB">
        <authorList>
            <consortium name="EnsemblPlants"/>
        </authorList>
    </citation>
    <scope>IDENTIFICATION</scope>
</reference>
<evidence type="ECO:0000313" key="1">
    <source>
        <dbReference type="EMBL" id="PNR45647.1"/>
    </source>
</evidence>
<dbReference type="KEGG" id="ppp:112288392"/>